<dbReference type="PANTHER" id="PTHR22744">
    <property type="entry name" value="HELIX LOOP HELIX PROTEIN 21-RELATED"/>
    <property type="match status" value="1"/>
</dbReference>
<comment type="caution">
    <text evidence="3">The sequence shown here is derived from an EMBL/GenBank/DDBJ whole genome shotgun (WGS) entry which is preliminary data.</text>
</comment>
<keyword evidence="1" id="KW-0732">Signal</keyword>
<gene>
    <name evidence="3" type="ORF">P5673_000097</name>
</gene>
<dbReference type="Proteomes" id="UP001249851">
    <property type="component" value="Unassembled WGS sequence"/>
</dbReference>
<dbReference type="SUPFAM" id="SSF54695">
    <property type="entry name" value="POZ domain"/>
    <property type="match status" value="1"/>
</dbReference>
<evidence type="ECO:0000259" key="2">
    <source>
        <dbReference type="PROSITE" id="PS50097"/>
    </source>
</evidence>
<feature type="signal peptide" evidence="1">
    <location>
        <begin position="1"/>
        <end position="27"/>
    </location>
</feature>
<dbReference type="PANTHER" id="PTHR22744:SF17">
    <property type="entry name" value="BTB DOMAIN-CONTAINING PROTEIN"/>
    <property type="match status" value="1"/>
</dbReference>
<feature type="chain" id="PRO_5041928993" description="BTB domain-containing protein" evidence="1">
    <location>
        <begin position="28"/>
        <end position="283"/>
    </location>
</feature>
<dbReference type="InterPro" id="IPR011333">
    <property type="entry name" value="SKP1/BTB/POZ_sf"/>
</dbReference>
<sequence>MPAPYSANLRWRVLWFVHILQNSVAEASFFLGVCEKTVERYISKFLVNGHVQPGPVGCSYGSISLAPHEELIVFAHQIWKPQILWVVQFPFDNCNSPFSPTTFLEIVVYEHGLKADCPFNDLKALVSAWDGLPTRLGNLFLQAALSFQDSGVFVESNNLFVIPVLIVKLHTMAAASYPPHFAEPWKFSDVVLIVEDQRFHVHRGTLAIWSPVFEKMLSGEFKEKNNDEILLPGKKASQVEFLLQIMYPSLEEKPVTEINCYFLFELAQRSEASRYISTALHRP</sequence>
<organism evidence="3 4">
    <name type="scientific">Acropora cervicornis</name>
    <name type="common">Staghorn coral</name>
    <dbReference type="NCBI Taxonomy" id="6130"/>
    <lineage>
        <taxon>Eukaryota</taxon>
        <taxon>Metazoa</taxon>
        <taxon>Cnidaria</taxon>
        <taxon>Anthozoa</taxon>
        <taxon>Hexacorallia</taxon>
        <taxon>Scleractinia</taxon>
        <taxon>Astrocoeniina</taxon>
        <taxon>Acroporidae</taxon>
        <taxon>Acropora</taxon>
    </lineage>
</organism>
<dbReference type="PROSITE" id="PS50097">
    <property type="entry name" value="BTB"/>
    <property type="match status" value="1"/>
</dbReference>
<dbReference type="Pfam" id="PF00651">
    <property type="entry name" value="BTB"/>
    <property type="match status" value="1"/>
</dbReference>
<reference evidence="3" key="1">
    <citation type="journal article" date="2023" name="G3 (Bethesda)">
        <title>Whole genome assembly and annotation of the endangered Caribbean coral Acropora cervicornis.</title>
        <authorList>
            <person name="Selwyn J.D."/>
            <person name="Vollmer S.V."/>
        </authorList>
    </citation>
    <scope>NUCLEOTIDE SEQUENCE</scope>
    <source>
        <strain evidence="3">K2</strain>
    </source>
</reference>
<reference evidence="3" key="2">
    <citation type="journal article" date="2023" name="Science">
        <title>Genomic signatures of disease resistance in endangered staghorn corals.</title>
        <authorList>
            <person name="Vollmer S.V."/>
            <person name="Selwyn J.D."/>
            <person name="Despard B.A."/>
            <person name="Roesel C.L."/>
        </authorList>
    </citation>
    <scope>NUCLEOTIDE SEQUENCE</scope>
    <source>
        <strain evidence="3">K2</strain>
    </source>
</reference>
<evidence type="ECO:0000313" key="4">
    <source>
        <dbReference type="Proteomes" id="UP001249851"/>
    </source>
</evidence>
<evidence type="ECO:0000256" key="1">
    <source>
        <dbReference type="SAM" id="SignalP"/>
    </source>
</evidence>
<accession>A0AAD9R6M8</accession>
<proteinExistence type="predicted"/>
<feature type="domain" description="BTB" evidence="2">
    <location>
        <begin position="188"/>
        <end position="247"/>
    </location>
</feature>
<keyword evidence="4" id="KW-1185">Reference proteome</keyword>
<name>A0AAD9R6M8_ACRCE</name>
<evidence type="ECO:0000313" key="3">
    <source>
        <dbReference type="EMBL" id="KAK2573984.1"/>
    </source>
</evidence>
<dbReference type="SMART" id="SM00225">
    <property type="entry name" value="BTB"/>
    <property type="match status" value="1"/>
</dbReference>
<protein>
    <recommendedName>
        <fullName evidence="2">BTB domain-containing protein</fullName>
    </recommendedName>
</protein>
<dbReference type="AlphaFoldDB" id="A0AAD9R6M8"/>
<dbReference type="CDD" id="cd18186">
    <property type="entry name" value="BTB_POZ_ZBTB_KLHL-like"/>
    <property type="match status" value="1"/>
</dbReference>
<dbReference type="InterPro" id="IPR000210">
    <property type="entry name" value="BTB/POZ_dom"/>
</dbReference>
<dbReference type="EMBL" id="JARQWQ010000001">
    <property type="protein sequence ID" value="KAK2573984.1"/>
    <property type="molecule type" value="Genomic_DNA"/>
</dbReference>
<dbReference type="Gene3D" id="3.30.710.10">
    <property type="entry name" value="Potassium Channel Kv1.1, Chain A"/>
    <property type="match status" value="1"/>
</dbReference>